<feature type="transmembrane region" description="Helical" evidence="8">
    <location>
        <begin position="107"/>
        <end position="124"/>
    </location>
</feature>
<gene>
    <name evidence="10" type="ORF">O1U_0007</name>
</gene>
<feature type="transmembrane region" description="Helical" evidence="8">
    <location>
        <begin position="42"/>
        <end position="63"/>
    </location>
</feature>
<dbReference type="GO" id="GO:0005886">
    <property type="term" value="C:plasma membrane"/>
    <property type="evidence" value="ECO:0007669"/>
    <property type="project" value="UniProtKB-SubCell"/>
</dbReference>
<feature type="domain" description="EamA" evidence="9">
    <location>
        <begin position="11"/>
        <end position="145"/>
    </location>
</feature>
<evidence type="ECO:0000256" key="4">
    <source>
        <dbReference type="ARBA" id="ARBA00022475"/>
    </source>
</evidence>
<feature type="transmembrane region" description="Helical" evidence="8">
    <location>
        <begin position="181"/>
        <end position="201"/>
    </location>
</feature>
<dbReference type="Gene3D" id="1.10.3730.20">
    <property type="match status" value="1"/>
</dbReference>
<dbReference type="PANTHER" id="PTHR22911:SF137">
    <property type="entry name" value="SOLUTE CARRIER FAMILY 35 MEMBER G2-RELATED"/>
    <property type="match status" value="1"/>
</dbReference>
<feature type="transmembrane region" description="Helical" evidence="8">
    <location>
        <begin position="213"/>
        <end position="236"/>
    </location>
</feature>
<keyword evidence="6 8" id="KW-1133">Transmembrane helix</keyword>
<feature type="transmembrane region" description="Helical" evidence="8">
    <location>
        <begin position="273"/>
        <end position="291"/>
    </location>
</feature>
<comment type="similarity">
    <text evidence="2">Belongs to the EamA transporter family.</text>
</comment>
<dbReference type="PANTHER" id="PTHR22911">
    <property type="entry name" value="ACYL-MALONYL CONDENSING ENZYME-RELATED"/>
    <property type="match status" value="1"/>
</dbReference>
<organism evidence="10 11">
    <name type="scientific">Candidatus Photodesmus katoptron Akat1</name>
    <dbReference type="NCBI Taxonomy" id="1236703"/>
    <lineage>
        <taxon>Bacteria</taxon>
        <taxon>Pseudomonadati</taxon>
        <taxon>Pseudomonadota</taxon>
        <taxon>Gammaproteobacteria</taxon>
        <taxon>Vibrionales</taxon>
        <taxon>Vibrionaceae</taxon>
        <taxon>Candidatus Photodesmus</taxon>
    </lineage>
</organism>
<keyword evidence="7 8" id="KW-0472">Membrane</keyword>
<dbReference type="InterPro" id="IPR037185">
    <property type="entry name" value="EmrE-like"/>
</dbReference>
<dbReference type="Proteomes" id="UP000053688">
    <property type="component" value="Unassembled WGS sequence"/>
</dbReference>
<name>S3DJ55_9GAMM</name>
<feature type="transmembrane region" description="Helical" evidence="8">
    <location>
        <begin position="75"/>
        <end position="95"/>
    </location>
</feature>
<sequence length="301" mass="34058">MTSEQKKLREGFFLAISAYMIWGGITPIYFNALSNISSLELLSHRIIWSFLLLIPVVHFSSHWDSVFNTIKSIKTIGYLVLTATLISSNWLIFILAISTNRMLDASLGYYINPLFNVLLGLIFLKERLRKMQWLAVFLVVCGVLVQCITFGSIPVISILLAMTFGIYGLLRKKINLDVNTGLFIEVMIMLPIAIGYLFFITESQTSNLMRNSTSLNFLLITSGIITILPMLCFIGSARKLKLSTLSFFQYIAPSLIFLLAVLKYDEIFSIDKIITFSLIWVAMIIFAFDGMNPTSKNNHNL</sequence>
<evidence type="ECO:0000256" key="2">
    <source>
        <dbReference type="ARBA" id="ARBA00007362"/>
    </source>
</evidence>
<evidence type="ECO:0000256" key="7">
    <source>
        <dbReference type="ARBA" id="ARBA00023136"/>
    </source>
</evidence>
<dbReference type="EMBL" id="AMSD01000003">
    <property type="protein sequence ID" value="EPE37179.1"/>
    <property type="molecule type" value="Genomic_DNA"/>
</dbReference>
<comment type="caution">
    <text evidence="10">The sequence shown here is derived from an EMBL/GenBank/DDBJ whole genome shotgun (WGS) entry which is preliminary data.</text>
</comment>
<evidence type="ECO:0000313" key="10">
    <source>
        <dbReference type="EMBL" id="EPE37179.1"/>
    </source>
</evidence>
<dbReference type="InterPro" id="IPR004626">
    <property type="entry name" value="RarD"/>
</dbReference>
<dbReference type="InterPro" id="IPR000620">
    <property type="entry name" value="EamA_dom"/>
</dbReference>
<feature type="transmembrane region" description="Helical" evidence="8">
    <location>
        <begin position="136"/>
        <end position="169"/>
    </location>
</feature>
<keyword evidence="4" id="KW-1003">Cell membrane</keyword>
<evidence type="ECO:0000256" key="3">
    <source>
        <dbReference type="ARBA" id="ARBA00022448"/>
    </source>
</evidence>
<dbReference type="Pfam" id="PF00892">
    <property type="entry name" value="EamA"/>
    <property type="match status" value="1"/>
</dbReference>
<keyword evidence="5 8" id="KW-0812">Transmembrane</keyword>
<comment type="subcellular location">
    <subcellularLocation>
        <location evidence="1">Cell membrane</location>
        <topology evidence="1">Multi-pass membrane protein</topology>
    </subcellularLocation>
</comment>
<feature type="transmembrane region" description="Helical" evidence="8">
    <location>
        <begin position="242"/>
        <end position="261"/>
    </location>
</feature>
<evidence type="ECO:0000256" key="6">
    <source>
        <dbReference type="ARBA" id="ARBA00022989"/>
    </source>
</evidence>
<evidence type="ECO:0000259" key="9">
    <source>
        <dbReference type="Pfam" id="PF00892"/>
    </source>
</evidence>
<protein>
    <submittedName>
        <fullName evidence="10">RarD protein</fullName>
    </submittedName>
</protein>
<keyword evidence="11" id="KW-1185">Reference proteome</keyword>
<evidence type="ECO:0000256" key="5">
    <source>
        <dbReference type="ARBA" id="ARBA00022692"/>
    </source>
</evidence>
<evidence type="ECO:0000256" key="8">
    <source>
        <dbReference type="SAM" id="Phobius"/>
    </source>
</evidence>
<dbReference type="SUPFAM" id="SSF103481">
    <property type="entry name" value="Multidrug resistance efflux transporter EmrE"/>
    <property type="match status" value="2"/>
</dbReference>
<dbReference type="eggNOG" id="COG2962">
    <property type="taxonomic scope" value="Bacteria"/>
</dbReference>
<dbReference type="AlphaFoldDB" id="S3DJ55"/>
<evidence type="ECO:0000256" key="1">
    <source>
        <dbReference type="ARBA" id="ARBA00004651"/>
    </source>
</evidence>
<feature type="transmembrane region" description="Helical" evidence="8">
    <location>
        <begin position="12"/>
        <end position="30"/>
    </location>
</feature>
<geneLocation type="plasmid" evidence="10">
    <name>pPK001</name>
</geneLocation>
<reference evidence="10 11" key="1">
    <citation type="journal article" date="2014" name="Environ. Microbiol.">
        <title>Genomic signatures of obligate host dependence in the luminous bacterial symbiont of a vertebrate.</title>
        <authorList>
            <person name="Hendry T.A."/>
            <person name="de Wet J.R."/>
            <person name="Dunlap P.V."/>
        </authorList>
    </citation>
    <scope>NUCLEOTIDE SEQUENCE [LARGE SCALE GENOMIC DNA]</scope>
    <source>
        <strain evidence="10 11">Akat1</strain>
        <plasmid evidence="10">pPK001</plasmid>
    </source>
</reference>
<keyword evidence="3" id="KW-0813">Transport</keyword>
<evidence type="ECO:0000313" key="11">
    <source>
        <dbReference type="Proteomes" id="UP000053688"/>
    </source>
</evidence>
<proteinExistence type="inferred from homology"/>
<accession>S3DJ55</accession>
<keyword evidence="10" id="KW-0614">Plasmid</keyword>
<dbReference type="NCBIfam" id="TIGR00688">
    <property type="entry name" value="rarD"/>
    <property type="match status" value="1"/>
</dbReference>
<dbReference type="RefSeq" id="WP_016504197.1">
    <property type="nucleotide sequence ID" value="NZ_AMSD01000003.1"/>
</dbReference>